<organism evidence="10 12">
    <name type="scientific">Crassostrea virginica</name>
    <name type="common">Eastern oyster</name>
    <dbReference type="NCBI Taxonomy" id="6565"/>
    <lineage>
        <taxon>Eukaryota</taxon>
        <taxon>Metazoa</taxon>
        <taxon>Spiralia</taxon>
        <taxon>Lophotrochozoa</taxon>
        <taxon>Mollusca</taxon>
        <taxon>Bivalvia</taxon>
        <taxon>Autobranchia</taxon>
        <taxon>Pteriomorphia</taxon>
        <taxon>Ostreida</taxon>
        <taxon>Ostreoidea</taxon>
        <taxon>Ostreidae</taxon>
        <taxon>Crassostrea</taxon>
    </lineage>
</organism>
<evidence type="ECO:0000259" key="8">
    <source>
        <dbReference type="Pfam" id="PF25036"/>
    </source>
</evidence>
<feature type="domain" description="VPS13-like middle region" evidence="7">
    <location>
        <begin position="1158"/>
        <end position="1887"/>
    </location>
</feature>
<evidence type="ECO:0000256" key="5">
    <source>
        <dbReference type="SAM" id="MobiDB-lite"/>
    </source>
</evidence>
<evidence type="ECO:0000259" key="6">
    <source>
        <dbReference type="Pfam" id="PF12624"/>
    </source>
</evidence>
<evidence type="ECO:0000313" key="10">
    <source>
        <dbReference type="Proteomes" id="UP000694844"/>
    </source>
</evidence>
<dbReference type="Pfam" id="PF25033">
    <property type="entry name" value="VPS13_M"/>
    <property type="match status" value="1"/>
</dbReference>
<dbReference type="InterPro" id="IPR026854">
    <property type="entry name" value="VPS13_N"/>
</dbReference>
<keyword evidence="2" id="KW-0813">Transport</keyword>
<evidence type="ECO:0000313" key="11">
    <source>
        <dbReference type="RefSeq" id="XP_022286652.1"/>
    </source>
</evidence>
<evidence type="ECO:0000259" key="7">
    <source>
        <dbReference type="Pfam" id="PF25033"/>
    </source>
</evidence>
<dbReference type="Pfam" id="PF12624">
    <property type="entry name" value="VPS13_N"/>
    <property type="match status" value="1"/>
</dbReference>
<feature type="domain" description="Intermembrane lipid transfer protein VPS13-like C-terminal" evidence="9">
    <location>
        <begin position="3419"/>
        <end position="3524"/>
    </location>
</feature>
<feature type="compositionally biased region" description="Polar residues" evidence="5">
    <location>
        <begin position="1427"/>
        <end position="1439"/>
    </location>
</feature>
<dbReference type="GeneID" id="111099603"/>
<dbReference type="PANTHER" id="PTHR16166:SF146">
    <property type="entry name" value="VACUOLAR PROTEIN SORTING-ASSOCIATED PROTEIN 13A-LIKE ISOFORM X1"/>
    <property type="match status" value="1"/>
</dbReference>
<gene>
    <name evidence="11 12" type="primary">LOC111099603</name>
</gene>
<feature type="domain" description="Vacuolar protein sorting-associated protein 13 VPS13 adaptor binding" evidence="8">
    <location>
        <begin position="2283"/>
        <end position="2773"/>
    </location>
</feature>
<name>A0A8B8A7P4_CRAVI</name>
<protein>
    <submittedName>
        <fullName evidence="11 12">Vacuolar protein sorting-associated protein 13A-like isoform X1</fullName>
    </submittedName>
</protein>
<evidence type="ECO:0000313" key="12">
    <source>
        <dbReference type="RefSeq" id="XP_022286653.1"/>
    </source>
</evidence>
<dbReference type="PANTHER" id="PTHR16166">
    <property type="entry name" value="VACUOLAR PROTEIN SORTING-ASSOCIATED PROTEIN VPS13"/>
    <property type="match status" value="1"/>
</dbReference>
<evidence type="ECO:0000256" key="3">
    <source>
        <dbReference type="ARBA" id="ARBA00023055"/>
    </source>
</evidence>
<feature type="coiled-coil region" evidence="4">
    <location>
        <begin position="382"/>
        <end position="437"/>
    </location>
</feature>
<accession>A0A8B8A7P4</accession>
<feature type="region of interest" description="Disordered" evidence="5">
    <location>
        <begin position="1923"/>
        <end position="1942"/>
    </location>
</feature>
<feature type="compositionally biased region" description="Acidic residues" evidence="5">
    <location>
        <begin position="2828"/>
        <end position="2842"/>
    </location>
</feature>
<dbReference type="Pfam" id="PF25037">
    <property type="entry name" value="VPS13_C"/>
    <property type="match status" value="1"/>
</dbReference>
<dbReference type="InterPro" id="IPR056747">
    <property type="entry name" value="VPS13-like_M"/>
</dbReference>
<keyword evidence="4" id="KW-0175">Coiled coil</keyword>
<comment type="similarity">
    <text evidence="1">Belongs to the VPS13 family.</text>
</comment>
<dbReference type="Proteomes" id="UP000694844">
    <property type="component" value="Chromosome 6"/>
</dbReference>
<dbReference type="Pfam" id="PF25036">
    <property type="entry name" value="VPS13_VAB"/>
    <property type="match status" value="1"/>
</dbReference>
<keyword evidence="10" id="KW-1185">Reference proteome</keyword>
<dbReference type="RefSeq" id="XP_022286652.1">
    <property type="nucleotide sequence ID" value="XM_022430944.1"/>
</dbReference>
<dbReference type="InterPro" id="IPR056748">
    <property type="entry name" value="VPS13-like_C"/>
</dbReference>
<dbReference type="GO" id="GO:0006623">
    <property type="term" value="P:protein targeting to vacuole"/>
    <property type="evidence" value="ECO:0007669"/>
    <property type="project" value="TreeGrafter"/>
</dbReference>
<dbReference type="InterPro" id="IPR026847">
    <property type="entry name" value="VPS13"/>
</dbReference>
<feature type="region of interest" description="Disordered" evidence="5">
    <location>
        <begin position="1955"/>
        <end position="2034"/>
    </location>
</feature>
<sequence>MIKDRLVSLINEYVGEFVENINHDNLNYSVLQGRVELKDLVLKPSALLDFITLQLGKEQAFEVKAGHLDYIRLSIPWGNLFGGTEVRLEVDGLYILLSPVMMDSYNKERVEKMEQRLKQAMLHALDPSVIQKVSNEAEKHPGLFEKIGKYILNNIQIKISNVHVRYEDSVSDPGRTFAAGGILGGLYVFTTNDRWEEVELDSTAKILHKLGRVSDFSLYWNSQVSPSDLVGASSSVQSGDWKRLLKQAIRSKKVSSERFSPVLTPFSAEAKVILNNVEDYKMPKIYIMLSVDDAEARMSHSQYVSATGWLDYSKRLEVNRRYRKFRPMTPIKSSVKSWWRYAYASVLEHSIRPYSWPKIVQYKQAYETYWKLYKKYLDSQKAAEIKQQLEELEKTMDVTNILKARAQAKVKYADEEEEREKQKREELRRKREEKKAAGGGWFSWIWGGSKGEEDSLDDLAEEEELFDLTEEEKKEIYQGVGYSEEEGPQRLPKEYVAYKIQLKVQKISSCLTSSESPDSSCILQIVMDEMGTSYENRPGGSGIRVVIKTESFVISGVSIDNKPVKLLTSNGGIYTSDLTGQMFTMEYELRPLHIKADQSLKMRVRPVEIFYDQHAISEIFGFFQSTDHTQDTDMNALAMEKLSGVAKYSKDMLLYAIEQQSTLYVSVQMRSPYIVIPENGTLHNGGHVLVVDFGTLSVESEIQEKPDNPRTSVANTLLQNQMYDKFQVKVTEVKALIADSVWTETGYISEDWPQYQTKDNSRFHVLPNTQLSISFHKTIVPDNYQIPHQKFDVLLPSLTLNLNEGQILVLYNFLFHFPNPMLPPPRVETSRDKGEITHPRMMLTDVQLDPDFATLRAIRKSILRRPVARAPTTIIEEGEGSSSLKPIQSVAEIMDSSEESPEEEDRKWKSDHHVRSVEDYLTDRVKMRLYLRLQVAEMVLQVYQGQGGGARDYLMFRLDRICADMALLNFVGDSQPPSPCGVAMFASVGALSLADKLHTGTTGAYLELLRTEADKELVIFSYRQIAMECPDFESVFDSTENKASLVCNSLTVRLDQIGMCYFKKFIEEIQQSVEDLEKKRAGPLPDRMEAPPIKRRLSNASTITSQRLSQIAHRFSTFVDGVDAEMAKVETKQKNLVKFFLSSNVQKVTVHLSNLDTPIAEIEFTEMESQVFVEKRKACMRSQIKDLSVLDKTKGTLYPHILMLEEKDSPFFYMKIEQFLHSAKKKKRRRGDQGLDYNIQLEIGDLQVAYVNRFLWDITKFFEPLKTPEMVEVATATMENVSKQVAEIQPSFLRVGLMIDMRAPTIILPKTSKSPDLLLFRFDSLQIRNSIKSEYLADESIQDRNDIRLKVKAMQISRAKILSDSFVVNHNLAEPVDFQASVSLALEPVRSKVMYDVSGDLFLMKVNMFQSDMKLVMDVLSMNFQEGAPNSSRVENTELSPPETGEVEELSDSDTPQPGPAPSAPYNAVLTFQGLVVQLYEEGEEKEGVRKPSLLSRVEIGKLVGRLNTQTDGDIRTDVNLSLQTLSVDDTRPNSTIVNKRIIDYVRETINEEEEELFPLISVIYKEKTNGNQEADVRMEKITAHIHIPYLQTLYQFFMEALKRDTPTAPTPRDSTSREGEDTTDSPAPEPQPTGVFILYGTIKQPEFILHGSQGHEDDRILVLGADIEFNMRNDSTEQKLGAKVKDLKMYSSRMGSRATSQIWVIEPCQLDMERRVSNNHAHHQVALTDLEVYVSPHIIHLLYDVSKMLTSEEDTQEDDKEKIKKPTLTNLWGIHQTSTKKWLDKIDPEKPNNPLVPRKAPSETLEAAIKKINVYFRIKNLDHHVDLLHVFCSVDTTIQDWSKQLHMKADVEVQASYFNERLSVWEPLIEPVCETVGVYRPWSAVIKIVKGRSYPMAFNHVQDDFNMEDCLRNDVQHLLHKSLRRSSSSASETDESTEMTVLKPKLTGRASRLASERSHESLSHQASIQGESDTEPDGLIQSITNKLGGIFSDDDSSEDADISDTDDNDELFDPSLDKPVFLTPKGPMKAGRDRRVTSCPLCSCFSPHEEDQDEVDAPLLVSKQDTIEGVEPEEDGEVPQSYYFIMASQDQLLLNVTPQAMNVLTDINKAMTEPQSLEMDTVNLPALQIFNKLGVPASVTVHPDIKIHEGNIEGCKVYKDGESPQRCDLDTVDHSGQQVPSEMDEADGLISNILSRVGHVAVSAGAYVFDNDEDYLSGQALSSTRFRLHVDGFHLSSTVSHRRACRQLRPLFPHKPEDESPVEHLNKTKYWYLLDIDVWHGRKVISFLSPLQIKNTLEIPMDIFCKTKDLKVYQSVESDTEEFVRLVTVTPGEMYDVPLFVAYHLPLLICPADSSYKMADGEISWRDFLEREKSKLYSCPMSETDTEPFYFMVNCSEGSKLVPPQATPAGVPYYQLTLSPPVILHNYLPYNIQYSLEKDGTRSGFVMLGMGDSCHLHNVNVKETYKLHLQLQDYQGMDWTGLYEITQILEEFKAVSMSPYDFGSEGNNNKHLTLTVHATQQSTVHLYLYSPYWLVNKTDLVIQVKGSKSEAVFDCPANLTSPILFRFKKNRPKKAKIKVYNSRWSQSFSLDTIGNSGVVICNDRERKTKYRLMLQFQWSHLKLTRIVTITPFFLVVNRTSRGLRYMEENETTDLWMDIAEEECKPYWPVTSSDKMVIRYSDSSITSEHFSINSQHNTVLRMEHGTAVCVEVSGGLETSRTISFTDYDVGDAPVQIENLCEDVFIVIRQKGQHQMTVLGENQCILYTWDNPTGHRTLLWNVYNGKKSQESEIDITKDSYNPKRLTVKLVQSSSTYNYNDAVDAPVDSSPEDETDPGEDEEGGGDSVDGVGFKSRLKTKAYKMTIYWVSFLDQQQRVVLFTQDPRVAEIARLAHCSEVHSSHSHQLLPRMYEGEHVTWFSLLSLDGIALSIINEAYEEVALVSLTSLPASWEIEVKNRWKMLEDIVLVTWLEDKWKNGADHKSWDNRIEVDFKNMRMTKPYIGDLRRVAYPGLYFQHRISEHQTLLHARIHKIQIDNQLLDAYHQTVLSCVPTPAYLVKKKGPKPCIEFGMIRRVVPENNVDTFRQLQLIVQELRLAVDWGFIESIQDTFADLMPTEAPENAKLQSDILVAQRPLQEVAEVMVEKRPHRIFFEMLKISPVKVHVTFSMRGNPHLTRDVQPSIASDIKGFLRNSIGATFTEIKNIELRMGFFEKRGVLLSSAQIQSQVLAHYRQQLMLQIYVVIFGLDVLGNPYGLIKDITEGLGELFYEPLLDTIQGEDAFSSNLIRGFQNAMGHIVGGTANSVARISGTLGNTLAYLSLDDEFQKRRDRRLQQQPKNLPQSMAMAGKGFLSGMKFGLLGVVLDPIHGASEEGVEGFFKGIGKGLLGLITQPLGGVMDMVNMAFDGLRRSAENDVVAIRMRLPRFINPFNGLEPFSWYRAQGNFILHSLREEQHAPSIFVDFAPLSYEDRADLFFITNRTIICMSRHRFATRYDVKWEVERERIMGIPEVTENKLVLILKDKKGSLFSGNTIEVSSPDPEILKWIQERMERLSQ</sequence>
<feature type="compositionally biased region" description="Acidic residues" evidence="5">
    <location>
        <begin position="1993"/>
        <end position="2013"/>
    </location>
</feature>
<reference evidence="11 12" key="1">
    <citation type="submission" date="2025-04" db="UniProtKB">
        <authorList>
            <consortium name="RefSeq"/>
        </authorList>
    </citation>
    <scope>IDENTIFICATION</scope>
    <source>
        <tissue evidence="11 12">Whole sample</tissue>
    </source>
</reference>
<dbReference type="GO" id="GO:0045053">
    <property type="term" value="P:protein retention in Golgi apparatus"/>
    <property type="evidence" value="ECO:0007669"/>
    <property type="project" value="TreeGrafter"/>
</dbReference>
<evidence type="ECO:0000256" key="1">
    <source>
        <dbReference type="ARBA" id="ARBA00006545"/>
    </source>
</evidence>
<dbReference type="RefSeq" id="XP_022286653.1">
    <property type="nucleotide sequence ID" value="XM_022430945.1"/>
</dbReference>
<keyword evidence="3" id="KW-0445">Lipid transport</keyword>
<proteinExistence type="inferred from homology"/>
<feature type="region of interest" description="Disordered" evidence="5">
    <location>
        <begin position="1605"/>
        <end position="1634"/>
    </location>
</feature>
<feature type="region of interest" description="Disordered" evidence="5">
    <location>
        <begin position="2818"/>
        <end position="2849"/>
    </location>
</feature>
<evidence type="ECO:0000256" key="2">
    <source>
        <dbReference type="ARBA" id="ARBA00022448"/>
    </source>
</evidence>
<evidence type="ECO:0000256" key="4">
    <source>
        <dbReference type="SAM" id="Coils"/>
    </source>
</evidence>
<dbReference type="OrthoDB" id="428159at2759"/>
<dbReference type="KEGG" id="cvn:111099603"/>
<feature type="domain" description="Chorein N-terminal" evidence="6">
    <location>
        <begin position="3"/>
        <end position="814"/>
    </location>
</feature>
<evidence type="ECO:0000259" key="9">
    <source>
        <dbReference type="Pfam" id="PF25037"/>
    </source>
</evidence>
<feature type="region of interest" description="Disordered" evidence="5">
    <location>
        <begin position="1427"/>
        <end position="1465"/>
    </location>
</feature>
<dbReference type="GO" id="GO:0006869">
    <property type="term" value="P:lipid transport"/>
    <property type="evidence" value="ECO:0007669"/>
    <property type="project" value="UniProtKB-KW"/>
</dbReference>
<dbReference type="InterPro" id="IPR009543">
    <property type="entry name" value="VPS13_VAB"/>
</dbReference>